<dbReference type="AlphaFoldDB" id="A0ABD2XZ98"/>
<proteinExistence type="predicted"/>
<comment type="caution">
    <text evidence="1">The sequence shown here is derived from an EMBL/GenBank/DDBJ whole genome shotgun (WGS) entry which is preliminary data.</text>
</comment>
<dbReference type="Proteomes" id="UP001630127">
    <property type="component" value="Unassembled WGS sequence"/>
</dbReference>
<accession>A0ABD2XZ98</accession>
<sequence>MVPLLTPPIATTDHHILMTGLENGHGGRLQRGKEDMTWIGRRRVRKNEGMALWPGWLGSRMAVEKEAVEVEEEKVMWLRKEEEEGKGKRIVSSKAS</sequence>
<evidence type="ECO:0000313" key="1">
    <source>
        <dbReference type="EMBL" id="KAL3500086.1"/>
    </source>
</evidence>
<reference evidence="1 2" key="1">
    <citation type="submission" date="2024-11" db="EMBL/GenBank/DDBJ databases">
        <title>A near-complete genome assembly of Cinchona calisaya.</title>
        <authorList>
            <person name="Lian D.C."/>
            <person name="Zhao X.W."/>
            <person name="Wei L."/>
        </authorList>
    </citation>
    <scope>NUCLEOTIDE SEQUENCE [LARGE SCALE GENOMIC DNA]</scope>
    <source>
        <tissue evidence="1">Nenye</tissue>
    </source>
</reference>
<dbReference type="EMBL" id="JBJUIK010000016">
    <property type="protein sequence ID" value="KAL3500086.1"/>
    <property type="molecule type" value="Genomic_DNA"/>
</dbReference>
<keyword evidence="2" id="KW-1185">Reference proteome</keyword>
<protein>
    <submittedName>
        <fullName evidence="1">Uncharacterized protein</fullName>
    </submittedName>
</protein>
<evidence type="ECO:0000313" key="2">
    <source>
        <dbReference type="Proteomes" id="UP001630127"/>
    </source>
</evidence>
<gene>
    <name evidence="1" type="ORF">ACH5RR_039179</name>
</gene>
<organism evidence="1 2">
    <name type="scientific">Cinchona calisaya</name>
    <dbReference type="NCBI Taxonomy" id="153742"/>
    <lineage>
        <taxon>Eukaryota</taxon>
        <taxon>Viridiplantae</taxon>
        <taxon>Streptophyta</taxon>
        <taxon>Embryophyta</taxon>
        <taxon>Tracheophyta</taxon>
        <taxon>Spermatophyta</taxon>
        <taxon>Magnoliopsida</taxon>
        <taxon>eudicotyledons</taxon>
        <taxon>Gunneridae</taxon>
        <taxon>Pentapetalae</taxon>
        <taxon>asterids</taxon>
        <taxon>lamiids</taxon>
        <taxon>Gentianales</taxon>
        <taxon>Rubiaceae</taxon>
        <taxon>Cinchonoideae</taxon>
        <taxon>Cinchoneae</taxon>
        <taxon>Cinchona</taxon>
    </lineage>
</organism>
<name>A0ABD2XZ98_9GENT</name>